<organism evidence="3 4">
    <name type="scientific">Kingdonia uniflora</name>
    <dbReference type="NCBI Taxonomy" id="39325"/>
    <lineage>
        <taxon>Eukaryota</taxon>
        <taxon>Viridiplantae</taxon>
        <taxon>Streptophyta</taxon>
        <taxon>Embryophyta</taxon>
        <taxon>Tracheophyta</taxon>
        <taxon>Spermatophyta</taxon>
        <taxon>Magnoliopsida</taxon>
        <taxon>Ranunculales</taxon>
        <taxon>Circaeasteraceae</taxon>
        <taxon>Kingdonia</taxon>
    </lineage>
</organism>
<reference evidence="3 4" key="1">
    <citation type="journal article" date="2020" name="IScience">
        <title>Genome Sequencing of the Endangered Kingdonia uniflora (Circaeasteraceae, Ranunculales) Reveals Potential Mechanisms of Evolutionary Specialization.</title>
        <authorList>
            <person name="Sun Y."/>
            <person name="Deng T."/>
            <person name="Zhang A."/>
            <person name="Moore M.J."/>
            <person name="Landis J.B."/>
            <person name="Lin N."/>
            <person name="Zhang H."/>
            <person name="Zhang X."/>
            <person name="Huang J."/>
            <person name="Zhang X."/>
            <person name="Sun H."/>
            <person name="Wang H."/>
        </authorList>
    </citation>
    <scope>NUCLEOTIDE SEQUENCE [LARGE SCALE GENOMIC DNA]</scope>
    <source>
        <strain evidence="3">TB1705</strain>
        <tissue evidence="3">Leaf</tissue>
    </source>
</reference>
<dbReference type="AlphaFoldDB" id="A0A7J7MWK5"/>
<accession>A0A7J7MWK5</accession>
<name>A0A7J7MWK5_9MAGN</name>
<comment type="caution">
    <text evidence="3">The sequence shown here is derived from an EMBL/GenBank/DDBJ whole genome shotgun (WGS) entry which is preliminary data.</text>
</comment>
<keyword evidence="1" id="KW-0175">Coiled coil</keyword>
<evidence type="ECO:0000256" key="1">
    <source>
        <dbReference type="SAM" id="Coils"/>
    </source>
</evidence>
<feature type="region of interest" description="Disordered" evidence="2">
    <location>
        <begin position="235"/>
        <end position="259"/>
    </location>
</feature>
<dbReference type="EMBL" id="JACGCM010001193">
    <property type="protein sequence ID" value="KAF6159319.1"/>
    <property type="molecule type" value="Genomic_DNA"/>
</dbReference>
<proteinExistence type="predicted"/>
<feature type="coiled-coil region" evidence="1">
    <location>
        <begin position="455"/>
        <end position="482"/>
    </location>
</feature>
<evidence type="ECO:0000256" key="2">
    <source>
        <dbReference type="SAM" id="MobiDB-lite"/>
    </source>
</evidence>
<protein>
    <submittedName>
        <fullName evidence="3">Uncharacterized protein</fullName>
    </submittedName>
</protein>
<feature type="compositionally biased region" description="Basic and acidic residues" evidence="2">
    <location>
        <begin position="243"/>
        <end position="259"/>
    </location>
</feature>
<evidence type="ECO:0000313" key="3">
    <source>
        <dbReference type="EMBL" id="KAF6159319.1"/>
    </source>
</evidence>
<sequence>MLKNEGSCNDEKVVLFKRYKTSNMESGKDASVLESRTVRTSRNKCQPLERERINSTSSSPIKCFTTSKYLESTQRERRKIRGFDKELSEGDKRLKRAKDFGSRRWLYSSVVRGKLDATVDSHLDTEGQTWNDSIIWVKGNFLQRDDEEPLGIRFRTVKQSKCKVKVERKESLLDEVAEKGNEFELMLEGLGLSRKKRVDSRSNKNWKFSSAESSQPSKMALKCQKKRMLKALPTSSTTGSYEVAKDKRRAEPSGESGEKVAEGRYALMDDLREVEERDRLAVLQGEEDTSKMVARLVKGIWLGIEEEESELKKANVETKANLDEMVEERDRLGHHLMLKGYSEEEVDTIKADTYAEEEDKEETKVGHVQKGNANLRECQHKLDAALIREKALEGEIKAKESLVKRKVELLKDILASEELNVEIWKLRVWVVDLEAMNLAESAKYIEKLEENVIYHAKVDVEMTELKNEYARLESRLERLRVRFAIMVIPDASRSNMLKAIVTYFIEEVKGLELE</sequence>
<dbReference type="Proteomes" id="UP000541444">
    <property type="component" value="Unassembled WGS sequence"/>
</dbReference>
<evidence type="ECO:0000313" key="4">
    <source>
        <dbReference type="Proteomes" id="UP000541444"/>
    </source>
</evidence>
<keyword evidence="4" id="KW-1185">Reference proteome</keyword>
<gene>
    <name evidence="3" type="ORF">GIB67_032090</name>
</gene>